<reference evidence="1" key="1">
    <citation type="submission" date="2022-10" db="EMBL/GenBank/DDBJ databases">
        <authorList>
            <person name="Chen Y."/>
            <person name="Dougan E. K."/>
            <person name="Chan C."/>
            <person name="Rhodes N."/>
            <person name="Thang M."/>
        </authorList>
    </citation>
    <scope>NUCLEOTIDE SEQUENCE</scope>
</reference>
<dbReference type="EMBL" id="CAMXCT030000037">
    <property type="protein sequence ID" value="CAL4760153.1"/>
    <property type="molecule type" value="Genomic_DNA"/>
</dbReference>
<dbReference type="OrthoDB" id="445086at2759"/>
<dbReference type="EMBL" id="CAMXCT010000037">
    <property type="protein sequence ID" value="CAI3972841.1"/>
    <property type="molecule type" value="Genomic_DNA"/>
</dbReference>
<dbReference type="Proteomes" id="UP001152797">
    <property type="component" value="Unassembled WGS sequence"/>
</dbReference>
<name>A0A9P1BG92_9DINO</name>
<protein>
    <submittedName>
        <fullName evidence="1">Uncharacterized protein</fullName>
    </submittedName>
</protein>
<proteinExistence type="predicted"/>
<sequence>MPLEAEDMTYDDLKEVTEGLTLRSIPASVSPELPRGSFEWDAFPKDDFNTSESPMVHFYDIIFGYENAIDFDALGKAYKNACDRHDLQLLPDPFGLKKQAGGGPVDRETGRAKMAENEDHRLRIPVVCLHGQLWLAAGYEVQVLDSKSLACTADGSEDWPFVHRQLIRLLDGQVGASELAVELDRVADSFSGRVTDGKDVDFYSDCIPGRFSLELLLLLTHPGSFDGVWKEGGLLDRNWKIFRWPTLVRTGWPVFRLLRLLQKRAQVQAGADAFPHCQDDFASTLSNVRHRQVDQAILGASVSFLSNSSGCQLSAAAACLVGAWVRFPVYDEETEDLLCLAEQLIQNMSLARILVTEHGLLDMLDDVAGSYQAFLIDSGALYVDLRAKEEESEGVIDYTRHMMATNEKTNDEVGECTVEEQTPLGRCNAFAALGTALIPWQKQGVAQEDTIRALRATVRSAEQEHFLPHAMLFRLVEHDATSGELRLLAPEEVIADFQPLVDCLADIFVQVLSAVGVVGLRLEFVVSLWDTPILWRSGTWMSRIGRREDVPPPVFSFCKSDNATWDVPLPDVCQPYRQPCNKVQSMSEEEQQCYIFRLLSAYSELLRYVPPGHASEEQAMTADDLSMVAGVSVVRRWRIQTDPELEDFVSRCARLIDGAAE</sequence>
<dbReference type="AlphaFoldDB" id="A0A9P1BG92"/>
<evidence type="ECO:0000313" key="3">
    <source>
        <dbReference type="Proteomes" id="UP001152797"/>
    </source>
</evidence>
<evidence type="ECO:0000313" key="2">
    <source>
        <dbReference type="EMBL" id="CAL4760153.1"/>
    </source>
</evidence>
<comment type="caution">
    <text evidence="1">The sequence shown here is derived from an EMBL/GenBank/DDBJ whole genome shotgun (WGS) entry which is preliminary data.</text>
</comment>
<evidence type="ECO:0000313" key="1">
    <source>
        <dbReference type="EMBL" id="CAI3972841.1"/>
    </source>
</evidence>
<accession>A0A9P1BG92</accession>
<keyword evidence="3" id="KW-1185">Reference proteome</keyword>
<organism evidence="1">
    <name type="scientific">Cladocopium goreaui</name>
    <dbReference type="NCBI Taxonomy" id="2562237"/>
    <lineage>
        <taxon>Eukaryota</taxon>
        <taxon>Sar</taxon>
        <taxon>Alveolata</taxon>
        <taxon>Dinophyceae</taxon>
        <taxon>Suessiales</taxon>
        <taxon>Symbiodiniaceae</taxon>
        <taxon>Cladocopium</taxon>
    </lineage>
</organism>
<reference evidence="2 3" key="2">
    <citation type="submission" date="2024-05" db="EMBL/GenBank/DDBJ databases">
        <authorList>
            <person name="Chen Y."/>
            <person name="Shah S."/>
            <person name="Dougan E. K."/>
            <person name="Thang M."/>
            <person name="Chan C."/>
        </authorList>
    </citation>
    <scope>NUCLEOTIDE SEQUENCE [LARGE SCALE GENOMIC DNA]</scope>
</reference>
<dbReference type="EMBL" id="CAMXCT020000037">
    <property type="protein sequence ID" value="CAL1126216.1"/>
    <property type="molecule type" value="Genomic_DNA"/>
</dbReference>
<gene>
    <name evidence="1" type="ORF">C1SCF055_LOCUS1385</name>
</gene>